<protein>
    <recommendedName>
        <fullName evidence="4">DUF2232 domain-containing protein</fullName>
    </recommendedName>
</protein>
<proteinExistence type="predicted"/>
<evidence type="ECO:0000313" key="2">
    <source>
        <dbReference type="EMBL" id="KXB59641.1"/>
    </source>
</evidence>
<feature type="transmembrane region" description="Helical" evidence="1">
    <location>
        <begin position="188"/>
        <end position="210"/>
    </location>
</feature>
<dbReference type="Proteomes" id="UP000070355">
    <property type="component" value="Unassembled WGS sequence"/>
</dbReference>
<dbReference type="EMBL" id="LSDC01000068">
    <property type="protein sequence ID" value="KXB59641.1"/>
    <property type="molecule type" value="Genomic_DNA"/>
</dbReference>
<dbReference type="InterPro" id="IPR018710">
    <property type="entry name" value="DUF2232"/>
</dbReference>
<comment type="caution">
    <text evidence="2">The sequence shown here is derived from an EMBL/GenBank/DDBJ whole genome shotgun (WGS) entry which is preliminary data.</text>
</comment>
<feature type="transmembrane region" description="Helical" evidence="1">
    <location>
        <begin position="118"/>
        <end position="138"/>
    </location>
</feature>
<evidence type="ECO:0000313" key="3">
    <source>
        <dbReference type="Proteomes" id="UP000070355"/>
    </source>
</evidence>
<feature type="transmembrane region" description="Helical" evidence="1">
    <location>
        <begin position="31"/>
        <end position="59"/>
    </location>
</feature>
<accession>A0A133ZW23</accession>
<feature type="transmembrane region" description="Helical" evidence="1">
    <location>
        <begin position="259"/>
        <end position="284"/>
    </location>
</feature>
<keyword evidence="1" id="KW-0472">Membrane</keyword>
<keyword evidence="1" id="KW-0812">Transmembrane</keyword>
<dbReference type="Pfam" id="PF09991">
    <property type="entry name" value="DUF2232"/>
    <property type="match status" value="1"/>
</dbReference>
<dbReference type="OrthoDB" id="2991485at2"/>
<sequence length="331" mass="37964">MDNNISKLLSKEIEELMKNKFFFRTPNNMKILAYAVSYLMLILLGIFLNIEVITAFLSVFPLTYVLGARGLNYYIPLIISGGVILSLFASHNMIFWFGIHMIIAYIVYRTIYSRGSKLLLVAIVNTIIFLGIALYVFLSIKMGTITIDRTQILNFINSYVNSMVEMNQGVDKNMVLDSFSNLQKSFPVTLFIMLLAYSLVLVHYTLSMLAREFVIIPVFPKFSRIMVSSKSAYTYIVVTIITFFVEMEAGSNTYSFWNILFQNITGILSLAFILNGLFTAFFFVEQKSKSTIGKPILFLLMLIFSPIFELLGFIDSAFKLREGYIMMKRRR</sequence>
<reference evidence="3" key="1">
    <citation type="submission" date="2016-01" db="EMBL/GenBank/DDBJ databases">
        <authorList>
            <person name="Mitreva M."/>
            <person name="Pepin K.H."/>
            <person name="Mihindukulasuriya K.A."/>
            <person name="Fulton R."/>
            <person name="Fronick C."/>
            <person name="O'Laughlin M."/>
            <person name="Miner T."/>
            <person name="Herter B."/>
            <person name="Rosa B.A."/>
            <person name="Cordes M."/>
            <person name="Tomlinson C."/>
            <person name="Wollam A."/>
            <person name="Palsikar V.B."/>
            <person name="Mardis E.R."/>
            <person name="Wilson R.K."/>
        </authorList>
    </citation>
    <scope>NUCLEOTIDE SEQUENCE [LARGE SCALE GENOMIC DNA]</scope>
    <source>
        <strain evidence="3">DNF01167</strain>
    </source>
</reference>
<gene>
    <name evidence="2" type="ORF">HMPREF3186_01036</name>
</gene>
<feature type="transmembrane region" description="Helical" evidence="1">
    <location>
        <begin position="296"/>
        <end position="314"/>
    </location>
</feature>
<dbReference type="STRING" id="1379.HMPREF3186_01036"/>
<dbReference type="PATRIC" id="fig|1379.3.peg.1021"/>
<keyword evidence="1" id="KW-1133">Transmembrane helix</keyword>
<feature type="transmembrane region" description="Helical" evidence="1">
    <location>
        <begin position="231"/>
        <end position="247"/>
    </location>
</feature>
<name>A0A133ZW23_9BACL</name>
<feature type="transmembrane region" description="Helical" evidence="1">
    <location>
        <begin position="71"/>
        <end position="88"/>
    </location>
</feature>
<evidence type="ECO:0008006" key="4">
    <source>
        <dbReference type="Google" id="ProtNLM"/>
    </source>
</evidence>
<feature type="transmembrane region" description="Helical" evidence="1">
    <location>
        <begin position="94"/>
        <end position="111"/>
    </location>
</feature>
<evidence type="ECO:0000256" key="1">
    <source>
        <dbReference type="SAM" id="Phobius"/>
    </source>
</evidence>
<dbReference type="RefSeq" id="WP_060914195.1">
    <property type="nucleotide sequence ID" value="NZ_KQ959959.1"/>
</dbReference>
<dbReference type="AlphaFoldDB" id="A0A133ZW23"/>
<organism evidence="2 3">
    <name type="scientific">Gemella haemolysans</name>
    <dbReference type="NCBI Taxonomy" id="1379"/>
    <lineage>
        <taxon>Bacteria</taxon>
        <taxon>Bacillati</taxon>
        <taxon>Bacillota</taxon>
        <taxon>Bacilli</taxon>
        <taxon>Bacillales</taxon>
        <taxon>Gemellaceae</taxon>
        <taxon>Gemella</taxon>
    </lineage>
</organism>